<proteinExistence type="predicted"/>
<accession>A0ABQ6TL04</accession>
<sequence length="348" mass="39348">MNKWIKKIMLFPFWMMMGIPEGLDAAADGEAADADQQGNQGEEADYGADTQDDESNLDADQDEEGDADETTDQEADQAAEEEKKKGLVQTPLEERAAQIAEKKVAEALTKERERIESETRARLEAEQKPFVDLSPEQTTRINNDYLAACERREELRELFRLTEDPADKTQYLSELRRTEKWISDTEAWYADNEAKKAEWTKKQESVTALQRDNAERGKRLEATAETFREAKGIPQDAWDESSKWFADQVKIDKLLGAKFADVYRLHGDVAAVEFAFNYCNEHMGKAAQEELDKKEQAKNKLSPGVSAVPQKSGPNPELKKLLAKAQQSGSEEDYLNYVNAARKAGVKR</sequence>
<name>A0ABQ6TL04_9BACT</name>
<comment type="caution">
    <text evidence="2">The sequence shown here is derived from an EMBL/GenBank/DDBJ whole genome shotgun (WGS) entry which is preliminary data.</text>
</comment>
<gene>
    <name evidence="2" type="ORF">F6V30_14010</name>
</gene>
<feature type="compositionally biased region" description="Acidic residues" evidence="1">
    <location>
        <begin position="42"/>
        <end position="79"/>
    </location>
</feature>
<keyword evidence="3" id="KW-1185">Reference proteome</keyword>
<organism evidence="2 3">
    <name type="scientific">Oryzomonas sagensis</name>
    <dbReference type="NCBI Taxonomy" id="2603857"/>
    <lineage>
        <taxon>Bacteria</taxon>
        <taxon>Pseudomonadati</taxon>
        <taxon>Thermodesulfobacteriota</taxon>
        <taxon>Desulfuromonadia</taxon>
        <taxon>Geobacterales</taxon>
        <taxon>Geobacteraceae</taxon>
        <taxon>Oryzomonas</taxon>
    </lineage>
</organism>
<feature type="region of interest" description="Disordered" evidence="1">
    <location>
        <begin position="27"/>
        <end position="97"/>
    </location>
</feature>
<feature type="compositionally biased region" description="Basic and acidic residues" evidence="1">
    <location>
        <begin position="109"/>
        <end position="129"/>
    </location>
</feature>
<protein>
    <submittedName>
        <fullName evidence="2">Uncharacterized protein</fullName>
    </submittedName>
</protein>
<dbReference type="Proteomes" id="UP000798046">
    <property type="component" value="Unassembled WGS sequence"/>
</dbReference>
<reference evidence="2 3" key="1">
    <citation type="journal article" date="2020" name="Microorganisms">
        <title>Description of Three Novel Members in the Family Geobacteraceae, Oryzomonas japonicum gen. nov., sp. nov., Oryzomonas sagensis sp. nov., and Oryzomonas ruber sp. nov.</title>
        <authorList>
            <person name="Xu Z."/>
            <person name="Masuda Y."/>
            <person name="Hayakawa C."/>
            <person name="Ushijima N."/>
            <person name="Kawano K."/>
            <person name="Shiratori Y."/>
            <person name="Senoo K."/>
            <person name="Itoh H."/>
        </authorList>
    </citation>
    <scope>NUCLEOTIDE SEQUENCE [LARGE SCALE GENOMIC DNA]</scope>
    <source>
        <strain evidence="2 3">Red100</strain>
    </source>
</reference>
<feature type="region of interest" description="Disordered" evidence="1">
    <location>
        <begin position="290"/>
        <end position="331"/>
    </location>
</feature>
<dbReference type="RefSeq" id="WP_151157584.1">
    <property type="nucleotide sequence ID" value="NZ_VZRA01000004.1"/>
</dbReference>
<evidence type="ECO:0000313" key="2">
    <source>
        <dbReference type="EMBL" id="KAB0668948.1"/>
    </source>
</evidence>
<evidence type="ECO:0000313" key="3">
    <source>
        <dbReference type="Proteomes" id="UP000798046"/>
    </source>
</evidence>
<feature type="compositionally biased region" description="Low complexity" evidence="1">
    <location>
        <begin position="27"/>
        <end position="41"/>
    </location>
</feature>
<dbReference type="EMBL" id="VZRA01000004">
    <property type="protein sequence ID" value="KAB0668948.1"/>
    <property type="molecule type" value="Genomic_DNA"/>
</dbReference>
<evidence type="ECO:0000256" key="1">
    <source>
        <dbReference type="SAM" id="MobiDB-lite"/>
    </source>
</evidence>
<feature type="region of interest" description="Disordered" evidence="1">
    <location>
        <begin position="109"/>
        <end position="136"/>
    </location>
</feature>